<accession>A0A8D8WBD5</accession>
<keyword evidence="1" id="KW-0677">Repeat</keyword>
<dbReference type="EMBL" id="HBUF01346478">
    <property type="protein sequence ID" value="CAG6709855.1"/>
    <property type="molecule type" value="Transcribed_RNA"/>
</dbReference>
<dbReference type="EMBL" id="HBUF01169285">
    <property type="protein sequence ID" value="CAG6651847.1"/>
    <property type="molecule type" value="Transcribed_RNA"/>
</dbReference>
<dbReference type="Gene3D" id="3.30.70.330">
    <property type="match status" value="3"/>
</dbReference>
<dbReference type="EMBL" id="HBUF01610592">
    <property type="protein sequence ID" value="CAG6778617.1"/>
    <property type="molecule type" value="Transcribed_RNA"/>
</dbReference>
<proteinExistence type="predicted"/>
<dbReference type="GO" id="GO:0003723">
    <property type="term" value="F:RNA binding"/>
    <property type="evidence" value="ECO:0007669"/>
    <property type="project" value="UniProtKB-UniRule"/>
</dbReference>
<sequence length="357" mass="39221">MEECEGFVMNLRGLPFSASEDDILKFFDGIKVKSGRAGVHLLLGREGRPSGEAFVELENEEDCGAAEKKDREHIGSRYIEVRRAKRSEMDWALKRQGAVLSGSSVDQCCMRLQGLPYECKKEDVETFLEGLEIVPNGITIPTDYAGRCTGVAFVQFVDKENAEKALLKHKEKIGHRYIEIYKTRLSEIRIATNNFDVDQPRSLIGGGGFHRPGPYDRFGGGMGRFGSATAGRRMRGFGGGGWGGDWEGSGLNPFMTVHMRGLPYKASEADIADFFKPIIPVNILVTRDETGRSNGEADVEFSSVDDASRALGKHKSNIGDRYIELYMEDMSNGGGGKKEANGRGTGGFGGFKSLLDY</sequence>
<dbReference type="EMBL" id="HBUF01169284">
    <property type="protein sequence ID" value="CAG6651845.1"/>
    <property type="molecule type" value="Transcribed_RNA"/>
</dbReference>
<evidence type="ECO:0000256" key="2">
    <source>
        <dbReference type="ARBA" id="ARBA00022884"/>
    </source>
</evidence>
<dbReference type="AlphaFoldDB" id="A0A8D8WBD5"/>
<dbReference type="InterPro" id="IPR035979">
    <property type="entry name" value="RBD_domain_sf"/>
</dbReference>
<dbReference type="EMBL" id="HBUF01172021">
    <property type="protein sequence ID" value="CAG6653110.1"/>
    <property type="molecule type" value="Transcribed_RNA"/>
</dbReference>
<dbReference type="InterPro" id="IPR000504">
    <property type="entry name" value="RRM_dom"/>
</dbReference>
<dbReference type="Pfam" id="PF00076">
    <property type="entry name" value="RRM_1"/>
    <property type="match status" value="2"/>
</dbReference>
<name>A0A8D8WBD5_9HEMI</name>
<evidence type="ECO:0000313" key="5">
    <source>
        <dbReference type="EMBL" id="CAG6651845.1"/>
    </source>
</evidence>
<dbReference type="GO" id="GO:1990904">
    <property type="term" value="C:ribonucleoprotein complex"/>
    <property type="evidence" value="ECO:0007669"/>
    <property type="project" value="UniProtKB-KW"/>
</dbReference>
<reference evidence="5" key="1">
    <citation type="submission" date="2021-05" db="EMBL/GenBank/DDBJ databases">
        <authorList>
            <person name="Alioto T."/>
            <person name="Alioto T."/>
            <person name="Gomez Garrido J."/>
        </authorList>
    </citation>
    <scope>NUCLEOTIDE SEQUENCE</scope>
</reference>
<organism evidence="5">
    <name type="scientific">Cacopsylla melanoneura</name>
    <dbReference type="NCBI Taxonomy" id="428564"/>
    <lineage>
        <taxon>Eukaryota</taxon>
        <taxon>Metazoa</taxon>
        <taxon>Ecdysozoa</taxon>
        <taxon>Arthropoda</taxon>
        <taxon>Hexapoda</taxon>
        <taxon>Insecta</taxon>
        <taxon>Pterygota</taxon>
        <taxon>Neoptera</taxon>
        <taxon>Paraneoptera</taxon>
        <taxon>Hemiptera</taxon>
        <taxon>Sternorrhyncha</taxon>
        <taxon>Psylloidea</taxon>
        <taxon>Psyllidae</taxon>
        <taxon>Psyllinae</taxon>
        <taxon>Cacopsylla</taxon>
    </lineage>
</organism>
<dbReference type="InterPro" id="IPR050666">
    <property type="entry name" value="ESRP"/>
</dbReference>
<dbReference type="PROSITE" id="PS50102">
    <property type="entry name" value="RRM"/>
    <property type="match status" value="2"/>
</dbReference>
<dbReference type="SMART" id="SM00360">
    <property type="entry name" value="RRM"/>
    <property type="match status" value="3"/>
</dbReference>
<dbReference type="EMBL" id="HBUF01610593">
    <property type="protein sequence ID" value="CAG6778618.1"/>
    <property type="molecule type" value="Transcribed_RNA"/>
</dbReference>
<feature type="domain" description="RRM" evidence="4">
    <location>
        <begin position="7"/>
        <end position="86"/>
    </location>
</feature>
<keyword evidence="5" id="KW-0687">Ribonucleoprotein</keyword>
<dbReference type="InterPro" id="IPR012677">
    <property type="entry name" value="Nucleotide-bd_a/b_plait_sf"/>
</dbReference>
<protein>
    <submittedName>
        <fullName evidence="5">Heterogeneous nuclear ribonucleoprotein H</fullName>
    </submittedName>
</protein>
<keyword evidence="2 3" id="KW-0694">RNA-binding</keyword>
<dbReference type="PANTHER" id="PTHR13976">
    <property type="entry name" value="HETEROGENEOUS NUCLEAR RIBONUCLEOPROTEIN-RELATED"/>
    <property type="match status" value="1"/>
</dbReference>
<dbReference type="SUPFAM" id="SSF54928">
    <property type="entry name" value="RNA-binding domain, RBD"/>
    <property type="match status" value="3"/>
</dbReference>
<evidence type="ECO:0000256" key="1">
    <source>
        <dbReference type="ARBA" id="ARBA00022737"/>
    </source>
</evidence>
<feature type="domain" description="RRM" evidence="4">
    <location>
        <begin position="255"/>
        <end position="330"/>
    </location>
</feature>
<evidence type="ECO:0000259" key="4">
    <source>
        <dbReference type="PROSITE" id="PS50102"/>
    </source>
</evidence>
<dbReference type="EMBL" id="HBUF01346477">
    <property type="protein sequence ID" value="CAG6709851.1"/>
    <property type="molecule type" value="Transcribed_RNA"/>
</dbReference>
<evidence type="ECO:0000256" key="3">
    <source>
        <dbReference type="PROSITE-ProRule" id="PRU00176"/>
    </source>
</evidence>